<organism evidence="1 2">
    <name type="scientific">Diploptera punctata</name>
    <name type="common">Pacific beetle cockroach</name>
    <dbReference type="NCBI Taxonomy" id="6984"/>
    <lineage>
        <taxon>Eukaryota</taxon>
        <taxon>Metazoa</taxon>
        <taxon>Ecdysozoa</taxon>
        <taxon>Arthropoda</taxon>
        <taxon>Hexapoda</taxon>
        <taxon>Insecta</taxon>
        <taxon>Pterygota</taxon>
        <taxon>Neoptera</taxon>
        <taxon>Polyneoptera</taxon>
        <taxon>Dictyoptera</taxon>
        <taxon>Blattodea</taxon>
        <taxon>Blaberoidea</taxon>
        <taxon>Blaberidae</taxon>
        <taxon>Diplopterinae</taxon>
        <taxon>Diploptera</taxon>
    </lineage>
</organism>
<dbReference type="Proteomes" id="UP001233999">
    <property type="component" value="Unassembled WGS sequence"/>
</dbReference>
<reference evidence="1" key="1">
    <citation type="journal article" date="2023" name="IScience">
        <title>Live-bearing cockroach genome reveals convergent evolutionary mechanisms linked to viviparity in insects and beyond.</title>
        <authorList>
            <person name="Fouks B."/>
            <person name="Harrison M.C."/>
            <person name="Mikhailova A.A."/>
            <person name="Marchal E."/>
            <person name="English S."/>
            <person name="Carruthers M."/>
            <person name="Jennings E.C."/>
            <person name="Chiamaka E.L."/>
            <person name="Frigard R.A."/>
            <person name="Pippel M."/>
            <person name="Attardo G.M."/>
            <person name="Benoit J.B."/>
            <person name="Bornberg-Bauer E."/>
            <person name="Tobe S.S."/>
        </authorList>
    </citation>
    <scope>NUCLEOTIDE SEQUENCE</scope>
    <source>
        <tissue evidence="1">Testes</tissue>
    </source>
</reference>
<sequence length="135" mass="15767">VFGLFIFVIEAKPTNLQETFFRAGVTNHVRLMHYAVQFYLQNFTFLTNVYSFGHIANLRRTIKVFVGKTNNEWMVMRRKFAADSFKNPTHLIVFRMGVLELAVPLSNLHFTQTHGHTLTSLFSLYTSSYYPLHED</sequence>
<feature type="non-terminal residue" evidence="1">
    <location>
        <position position="1"/>
    </location>
</feature>
<dbReference type="AlphaFoldDB" id="A0AAD7ZKD8"/>
<proteinExistence type="predicted"/>
<gene>
    <name evidence="1" type="ORF">L9F63_023355</name>
</gene>
<name>A0AAD7ZKD8_DIPPU</name>
<dbReference type="EMBL" id="JASPKZ010007916">
    <property type="protein sequence ID" value="KAJ9581468.1"/>
    <property type="molecule type" value="Genomic_DNA"/>
</dbReference>
<evidence type="ECO:0000313" key="1">
    <source>
        <dbReference type="EMBL" id="KAJ9581468.1"/>
    </source>
</evidence>
<accession>A0AAD7ZKD8</accession>
<feature type="non-terminal residue" evidence="1">
    <location>
        <position position="135"/>
    </location>
</feature>
<keyword evidence="2" id="KW-1185">Reference proteome</keyword>
<protein>
    <submittedName>
        <fullName evidence="1">Uncharacterized protein</fullName>
    </submittedName>
</protein>
<comment type="caution">
    <text evidence="1">The sequence shown here is derived from an EMBL/GenBank/DDBJ whole genome shotgun (WGS) entry which is preliminary data.</text>
</comment>
<reference evidence="1" key="2">
    <citation type="submission" date="2023-05" db="EMBL/GenBank/DDBJ databases">
        <authorList>
            <person name="Fouks B."/>
        </authorList>
    </citation>
    <scope>NUCLEOTIDE SEQUENCE</scope>
    <source>
        <strain evidence="1">Stay&amp;Tobe</strain>
        <tissue evidence="1">Testes</tissue>
    </source>
</reference>
<evidence type="ECO:0000313" key="2">
    <source>
        <dbReference type="Proteomes" id="UP001233999"/>
    </source>
</evidence>